<dbReference type="EMBL" id="LAZR01052442">
    <property type="protein sequence ID" value="KKK82947.1"/>
    <property type="molecule type" value="Genomic_DNA"/>
</dbReference>
<organism evidence="1">
    <name type="scientific">marine sediment metagenome</name>
    <dbReference type="NCBI Taxonomy" id="412755"/>
    <lineage>
        <taxon>unclassified sequences</taxon>
        <taxon>metagenomes</taxon>
        <taxon>ecological metagenomes</taxon>
    </lineage>
</organism>
<comment type="caution">
    <text evidence="1">The sequence shown here is derived from an EMBL/GenBank/DDBJ whole genome shotgun (WGS) entry which is preliminary data.</text>
</comment>
<protein>
    <submittedName>
        <fullName evidence="1">Uncharacterized protein</fullName>
    </submittedName>
</protein>
<gene>
    <name evidence="1" type="ORF">LCGC14_2798280</name>
</gene>
<reference evidence="1" key="1">
    <citation type="journal article" date="2015" name="Nature">
        <title>Complex archaea that bridge the gap between prokaryotes and eukaryotes.</title>
        <authorList>
            <person name="Spang A."/>
            <person name="Saw J.H."/>
            <person name="Jorgensen S.L."/>
            <person name="Zaremba-Niedzwiedzka K."/>
            <person name="Martijn J."/>
            <person name="Lind A.E."/>
            <person name="van Eijk R."/>
            <person name="Schleper C."/>
            <person name="Guy L."/>
            <person name="Ettema T.J."/>
        </authorList>
    </citation>
    <scope>NUCLEOTIDE SEQUENCE</scope>
</reference>
<proteinExistence type="predicted"/>
<sequence length="66" mass="7364">MPENGKKKGSVVGFLLAAAVGTVVGYKIRESMARSDRELADWRREHGANLRRAGLGSEADEWERYD</sequence>
<name>A0A0F8YNL8_9ZZZZ</name>
<evidence type="ECO:0000313" key="1">
    <source>
        <dbReference type="EMBL" id="KKK82947.1"/>
    </source>
</evidence>
<dbReference type="AlphaFoldDB" id="A0A0F8YNL8"/>
<accession>A0A0F8YNL8</accession>